<evidence type="ECO:0000313" key="3">
    <source>
        <dbReference type="Proteomes" id="UP000606786"/>
    </source>
</evidence>
<dbReference type="Proteomes" id="UP000606786">
    <property type="component" value="Unassembled WGS sequence"/>
</dbReference>
<proteinExistence type="predicted"/>
<evidence type="ECO:0000313" key="2">
    <source>
        <dbReference type="EMBL" id="CAD7003656.1"/>
    </source>
</evidence>
<evidence type="ECO:0000256" key="1">
    <source>
        <dbReference type="SAM" id="MobiDB-lite"/>
    </source>
</evidence>
<comment type="caution">
    <text evidence="2">The sequence shown here is derived from an EMBL/GenBank/DDBJ whole genome shotgun (WGS) entry which is preliminary data.</text>
</comment>
<protein>
    <submittedName>
        <fullName evidence="2">(Mediterranean fruit fly) hypothetical protein</fullName>
    </submittedName>
</protein>
<name>A0A811V1B1_CERCA</name>
<keyword evidence="3" id="KW-1185">Reference proteome</keyword>
<dbReference type="EMBL" id="CAJHJT010000034">
    <property type="protein sequence ID" value="CAD7003656.1"/>
    <property type="molecule type" value="Genomic_DNA"/>
</dbReference>
<gene>
    <name evidence="2" type="ORF">CCAP1982_LOCUS12094</name>
</gene>
<feature type="region of interest" description="Disordered" evidence="1">
    <location>
        <begin position="30"/>
        <end position="49"/>
    </location>
</feature>
<dbReference type="AlphaFoldDB" id="A0A811V1B1"/>
<accession>A0A811V1B1</accession>
<reference evidence="2" key="1">
    <citation type="submission" date="2020-11" db="EMBL/GenBank/DDBJ databases">
        <authorList>
            <person name="Whitehead M."/>
        </authorList>
    </citation>
    <scope>NUCLEOTIDE SEQUENCE</scope>
    <source>
        <strain evidence="2">EGII</strain>
    </source>
</reference>
<organism evidence="2 3">
    <name type="scientific">Ceratitis capitata</name>
    <name type="common">Mediterranean fruit fly</name>
    <name type="synonym">Tephritis capitata</name>
    <dbReference type="NCBI Taxonomy" id="7213"/>
    <lineage>
        <taxon>Eukaryota</taxon>
        <taxon>Metazoa</taxon>
        <taxon>Ecdysozoa</taxon>
        <taxon>Arthropoda</taxon>
        <taxon>Hexapoda</taxon>
        <taxon>Insecta</taxon>
        <taxon>Pterygota</taxon>
        <taxon>Neoptera</taxon>
        <taxon>Endopterygota</taxon>
        <taxon>Diptera</taxon>
        <taxon>Brachycera</taxon>
        <taxon>Muscomorpha</taxon>
        <taxon>Tephritoidea</taxon>
        <taxon>Tephritidae</taxon>
        <taxon>Ceratitis</taxon>
        <taxon>Ceratitis</taxon>
    </lineage>
</organism>
<sequence>MGYFCFTHPNYTGNKSVSGTYHARRIRQSHTAQKYTHHPMHNKDSSTTATITQTRNGLKSRFECKYFIKQLLPAVEQAIRQNLP</sequence>